<evidence type="ECO:0000256" key="3">
    <source>
        <dbReference type="ARBA" id="ARBA00022989"/>
    </source>
</evidence>
<organism evidence="6 7">
    <name type="scientific">Salinimonas iocasae</name>
    <dbReference type="NCBI Taxonomy" id="2572577"/>
    <lineage>
        <taxon>Bacteria</taxon>
        <taxon>Pseudomonadati</taxon>
        <taxon>Pseudomonadota</taxon>
        <taxon>Gammaproteobacteria</taxon>
        <taxon>Alteromonadales</taxon>
        <taxon>Alteromonadaceae</taxon>
        <taxon>Alteromonas/Salinimonas group</taxon>
        <taxon>Salinimonas</taxon>
    </lineage>
</organism>
<comment type="subcellular location">
    <subcellularLocation>
        <location evidence="1">Membrane</location>
        <topology evidence="1">Multi-pass membrane protein</topology>
    </subcellularLocation>
</comment>
<accession>A0A5B7YFH7</accession>
<evidence type="ECO:0000256" key="4">
    <source>
        <dbReference type="ARBA" id="ARBA00023136"/>
    </source>
</evidence>
<dbReference type="PANTHER" id="PTHR30249">
    <property type="entry name" value="PUTATIVE SEROTONIN TRANSPORTER"/>
    <property type="match status" value="1"/>
</dbReference>
<feature type="transmembrane region" description="Helical" evidence="5">
    <location>
        <begin position="50"/>
        <end position="69"/>
    </location>
</feature>
<proteinExistence type="predicted"/>
<feature type="transmembrane region" description="Helical" evidence="5">
    <location>
        <begin position="81"/>
        <end position="99"/>
    </location>
</feature>
<dbReference type="AlphaFoldDB" id="A0A5B7YFH7"/>
<feature type="transmembrane region" description="Helical" evidence="5">
    <location>
        <begin position="111"/>
        <end position="133"/>
    </location>
</feature>
<evidence type="ECO:0000313" key="6">
    <source>
        <dbReference type="EMBL" id="QCZ94401.1"/>
    </source>
</evidence>
<dbReference type="Pfam" id="PF04172">
    <property type="entry name" value="LrgB"/>
    <property type="match status" value="1"/>
</dbReference>
<keyword evidence="4 5" id="KW-0472">Membrane</keyword>
<feature type="transmembrane region" description="Helical" evidence="5">
    <location>
        <begin position="220"/>
        <end position="243"/>
    </location>
</feature>
<evidence type="ECO:0000256" key="1">
    <source>
        <dbReference type="ARBA" id="ARBA00004141"/>
    </source>
</evidence>
<dbReference type="GO" id="GO:0016020">
    <property type="term" value="C:membrane"/>
    <property type="evidence" value="ECO:0007669"/>
    <property type="project" value="UniProtKB-SubCell"/>
</dbReference>
<name>A0A5B7YFH7_9ALTE</name>
<dbReference type="Proteomes" id="UP000304912">
    <property type="component" value="Chromosome"/>
</dbReference>
<dbReference type="KEGG" id="salk:FBQ74_13405"/>
<sequence>MIDIVSDVMHELWQVLLNTATIPGLQWLSITLAIYAGAIKINRAAGNNPLLHPLVITAIGVMALSVITGTGIEDYQQHAGLLHWLLGPATVALALPMFAQWQKVRELGWRLVLAIGVGGIIAPVLAWLCLFVVDAPLALQMTMLAKSITTPLAMETSRVIGGVPELAAVFVIITGIAGAIAAPLSFGLFQVADRQAQGIALGSVAHAVGTAKALSMGEDVAAMASLGLCLNGIMTAIVLPLVFS</sequence>
<evidence type="ECO:0000313" key="7">
    <source>
        <dbReference type="Proteomes" id="UP000304912"/>
    </source>
</evidence>
<reference evidence="6 7" key="1">
    <citation type="submission" date="2019-04" db="EMBL/GenBank/DDBJ databases">
        <title>Salinimonas iocasae sp. nov., a halophilic bacterium isolated from the outer tube casing of tubeworms in Okinawa Trough.</title>
        <authorList>
            <person name="Zhang H."/>
            <person name="Wang H."/>
            <person name="Li C."/>
        </authorList>
    </citation>
    <scope>NUCLEOTIDE SEQUENCE [LARGE SCALE GENOMIC DNA]</scope>
    <source>
        <strain evidence="6 7">KX18D6</strain>
    </source>
</reference>
<evidence type="ECO:0000256" key="2">
    <source>
        <dbReference type="ARBA" id="ARBA00022692"/>
    </source>
</evidence>
<feature type="transmembrane region" description="Helical" evidence="5">
    <location>
        <begin position="12"/>
        <end position="38"/>
    </location>
</feature>
<dbReference type="InterPro" id="IPR007300">
    <property type="entry name" value="CidB/LrgB"/>
</dbReference>
<dbReference type="RefSeq" id="WP_139757140.1">
    <property type="nucleotide sequence ID" value="NZ_CP039852.1"/>
</dbReference>
<feature type="transmembrane region" description="Helical" evidence="5">
    <location>
        <begin position="166"/>
        <end position="189"/>
    </location>
</feature>
<evidence type="ECO:0000256" key="5">
    <source>
        <dbReference type="SAM" id="Phobius"/>
    </source>
</evidence>
<dbReference type="PANTHER" id="PTHR30249:SF0">
    <property type="entry name" value="PLASTIDAL GLYCOLATE_GLYCERATE TRANSLOCATOR 1, CHLOROPLASTIC"/>
    <property type="match status" value="1"/>
</dbReference>
<keyword evidence="2 5" id="KW-0812">Transmembrane</keyword>
<keyword evidence="7" id="KW-1185">Reference proteome</keyword>
<gene>
    <name evidence="6" type="ORF">FBQ74_13405</name>
</gene>
<protein>
    <submittedName>
        <fullName evidence="6">LrgB family protein</fullName>
    </submittedName>
</protein>
<dbReference type="OrthoDB" id="9811701at2"/>
<dbReference type="EMBL" id="CP039852">
    <property type="protein sequence ID" value="QCZ94401.1"/>
    <property type="molecule type" value="Genomic_DNA"/>
</dbReference>
<keyword evidence="3 5" id="KW-1133">Transmembrane helix</keyword>